<dbReference type="InterPro" id="IPR027417">
    <property type="entry name" value="P-loop_NTPase"/>
</dbReference>
<evidence type="ECO:0000256" key="5">
    <source>
        <dbReference type="SAM" id="MobiDB-lite"/>
    </source>
</evidence>
<dbReference type="PROSITE" id="PS00211">
    <property type="entry name" value="ABC_TRANSPORTER_1"/>
    <property type="match status" value="1"/>
</dbReference>
<reference evidence="7" key="1">
    <citation type="submission" date="2021-01" db="EMBL/GenBank/DDBJ databases">
        <title>Metabolic potential, ecology and presence of endohyphal bacteria is reflected in genomic diversity of Mucoromycotina.</title>
        <authorList>
            <person name="Muszewska A."/>
            <person name="Okrasinska A."/>
            <person name="Steczkiewicz K."/>
            <person name="Drgas O."/>
            <person name="Orlowska M."/>
            <person name="Perlinska-Lenart U."/>
            <person name="Aleksandrzak-Piekarczyk T."/>
            <person name="Szatraj K."/>
            <person name="Zielenkiewicz U."/>
            <person name="Pilsyk S."/>
            <person name="Malc E."/>
            <person name="Mieczkowski P."/>
            <person name="Kruszewska J.S."/>
            <person name="Biernat P."/>
            <person name="Pawlowska J."/>
        </authorList>
    </citation>
    <scope>NUCLEOTIDE SEQUENCE</scope>
    <source>
        <strain evidence="7">WA0000018081</strain>
    </source>
</reference>
<protein>
    <recommendedName>
        <fullName evidence="6">ABC transporter domain-containing protein</fullName>
    </recommendedName>
</protein>
<dbReference type="InterPro" id="IPR050611">
    <property type="entry name" value="ABCF"/>
</dbReference>
<dbReference type="PANTHER" id="PTHR19211">
    <property type="entry name" value="ATP-BINDING TRANSPORT PROTEIN-RELATED"/>
    <property type="match status" value="1"/>
</dbReference>
<gene>
    <name evidence="7" type="ORF">INT48_006689</name>
</gene>
<evidence type="ECO:0000259" key="6">
    <source>
        <dbReference type="PROSITE" id="PS50893"/>
    </source>
</evidence>
<sequence length="1097" mass="118513">MSGAMSASKAKRLAARAAKKGTPVSSGKNTPLDSTNNSSDDLDVSHLKISTDRTATGVYTSQERSRDIKIDSFSLNFHGRVLIDNASIELNFGRRYGLIGSNGSGKSTFLASLAGRDIDIPDHIDIYLLNQEAEPSEFNAVDSVIMSAQKEVARLEKKVEEILGEEDGGDNPLLDDIYERIEQMDPATFETRACTLLSGLGFNALQMKKMTKDMSGGWRMRVALARALFIKPTLLLLDEPTNHLDLEATVWLEEYLKTYDRILIIVSHSQDFLNGVCSNMMHLNHKRKLLYYGGNYDTFIKTKEENEVNQAKAYAKQQEEIAHIKKFIASAGTYANLVRQAKSKQKIIDKMEAAGLIEKVENPLAFKFSFTDVAKLPPPVLAFQDVSFAWDGKMENCLYRNLELGIDMDSRIALVGPNGAGKSTLLKLMDNELVPTGGRIQKHTSLKLGKYSQHSNDQLDNNLNPIDYMRNKFPSEGSDLSYWRQQLGRYGLTGTHQTSLIGTLSDGLKSRLVFAELAVMRPHIILLDEPTNHLDMESIDSLADAINRFTGGVVLVSHDFRLISQVAKEIWRCENGLVQPFQGSINAYKEQLRKQDTNDKLYSLVDRPLHNDLRLDIPKVGRDEGLKTITATTAVTTVTKTAPGGFLFTKTVTVSIAGPASSVFTKLVPTTAPGSVTTTTTTAPGGFLFTKTITLSITGPASFVYTSFVPTTAPGSVTTTTTTLPGGFLFTKTVTASGEGSASNGVHASVVTVTAPGSVTTTTTTLPGGFLFTKTVTASGEGSASNGVHASVVTVTAPGSVTTTTTTLPGGFLFTKTVTASGEGSASNGVHASVVTVTAPGSVTTLPGGFIRTETITKSMQGPATHTVTSYLSTAPASVTTTTTKLPGGFLFTQTVTAPAVTIVSTVNASNSAYVVTETKTLIKVQTKIKPAPGKTTVTITEVKAVPVTVTKKVAETKVTPERATVTATVTEKQVVTVTETEEPDVTTPPYTFPFPTVPSPPIDNTSIILEIVKNIIVGLLSDKSEPSNPLFDFIKKSIEESQRQKFDEVRNQVLLLFIVSQILKDNSVKAKTGIFPFVKTGIDTTFEELQKLIEEE</sequence>
<evidence type="ECO:0000256" key="2">
    <source>
        <dbReference type="ARBA" id="ARBA00022741"/>
    </source>
</evidence>
<organism evidence="7 8">
    <name type="scientific">Thamnidium elegans</name>
    <dbReference type="NCBI Taxonomy" id="101142"/>
    <lineage>
        <taxon>Eukaryota</taxon>
        <taxon>Fungi</taxon>
        <taxon>Fungi incertae sedis</taxon>
        <taxon>Mucoromycota</taxon>
        <taxon>Mucoromycotina</taxon>
        <taxon>Mucoromycetes</taxon>
        <taxon>Mucorales</taxon>
        <taxon>Mucorineae</taxon>
        <taxon>Mucoraceae</taxon>
        <taxon>Thamnidium</taxon>
    </lineage>
</organism>
<keyword evidence="8" id="KW-1185">Reference proteome</keyword>
<feature type="region of interest" description="Disordered" evidence="5">
    <location>
        <begin position="1"/>
        <end position="45"/>
    </location>
</feature>
<dbReference type="EMBL" id="JAEPRE010000143">
    <property type="protein sequence ID" value="KAG2231603.1"/>
    <property type="molecule type" value="Genomic_DNA"/>
</dbReference>
<keyword evidence="1" id="KW-0677">Repeat</keyword>
<evidence type="ECO:0000256" key="3">
    <source>
        <dbReference type="ARBA" id="ARBA00022840"/>
    </source>
</evidence>
<dbReference type="GO" id="GO:0016887">
    <property type="term" value="F:ATP hydrolysis activity"/>
    <property type="evidence" value="ECO:0007669"/>
    <property type="project" value="InterPro"/>
</dbReference>
<proteinExistence type="predicted"/>
<dbReference type="SUPFAM" id="SSF52540">
    <property type="entry name" value="P-loop containing nucleoside triphosphate hydrolases"/>
    <property type="match status" value="2"/>
</dbReference>
<evidence type="ECO:0000313" key="8">
    <source>
        <dbReference type="Proteomes" id="UP000613177"/>
    </source>
</evidence>
<dbReference type="Proteomes" id="UP000613177">
    <property type="component" value="Unassembled WGS sequence"/>
</dbReference>
<comment type="caution">
    <text evidence="7">The sequence shown here is derived from an EMBL/GenBank/DDBJ whole genome shotgun (WGS) entry which is preliminary data.</text>
</comment>
<dbReference type="Gene3D" id="3.40.50.300">
    <property type="entry name" value="P-loop containing nucleotide triphosphate hydrolases"/>
    <property type="match status" value="2"/>
</dbReference>
<feature type="domain" description="ABC transporter" evidence="6">
    <location>
        <begin position="68"/>
        <end position="319"/>
    </location>
</feature>
<dbReference type="InterPro" id="IPR032781">
    <property type="entry name" value="ABC_tran_Xtn"/>
</dbReference>
<dbReference type="InterPro" id="IPR003593">
    <property type="entry name" value="AAA+_ATPase"/>
</dbReference>
<dbReference type="InterPro" id="IPR017871">
    <property type="entry name" value="ABC_transporter-like_CS"/>
</dbReference>
<feature type="coiled-coil region" evidence="4">
    <location>
        <begin position="301"/>
        <end position="354"/>
    </location>
</feature>
<dbReference type="PANTHER" id="PTHR19211:SF15">
    <property type="entry name" value="ATP-BINDING CASSETTE SUB-FAMILY F MEMBER 2"/>
    <property type="match status" value="1"/>
</dbReference>
<dbReference type="InterPro" id="IPR003439">
    <property type="entry name" value="ABC_transporter-like_ATP-bd"/>
</dbReference>
<keyword evidence="3" id="KW-0067">ATP-binding</keyword>
<keyword evidence="4" id="KW-0175">Coiled coil</keyword>
<dbReference type="Pfam" id="PF00005">
    <property type="entry name" value="ABC_tran"/>
    <property type="match status" value="2"/>
</dbReference>
<dbReference type="Pfam" id="PF12848">
    <property type="entry name" value="ABC_tran_Xtn"/>
    <property type="match status" value="1"/>
</dbReference>
<evidence type="ECO:0000313" key="7">
    <source>
        <dbReference type="EMBL" id="KAG2231603.1"/>
    </source>
</evidence>
<dbReference type="CDD" id="cd03221">
    <property type="entry name" value="ABCF_EF-3"/>
    <property type="match status" value="2"/>
</dbReference>
<evidence type="ECO:0000256" key="1">
    <source>
        <dbReference type="ARBA" id="ARBA00022737"/>
    </source>
</evidence>
<dbReference type="PROSITE" id="PS50893">
    <property type="entry name" value="ABC_TRANSPORTER_2"/>
    <property type="match status" value="2"/>
</dbReference>
<dbReference type="SMART" id="SM00382">
    <property type="entry name" value="AAA"/>
    <property type="match status" value="2"/>
</dbReference>
<dbReference type="FunFam" id="3.40.50.300:FF:000549">
    <property type="entry name" value="ABC transporter ATP-binding protein arb1"/>
    <property type="match status" value="1"/>
</dbReference>
<dbReference type="GO" id="GO:0005524">
    <property type="term" value="F:ATP binding"/>
    <property type="evidence" value="ECO:0007669"/>
    <property type="project" value="UniProtKB-KW"/>
</dbReference>
<feature type="domain" description="ABC transporter" evidence="6">
    <location>
        <begin position="381"/>
        <end position="600"/>
    </location>
</feature>
<dbReference type="AlphaFoldDB" id="A0A8H7SNK2"/>
<name>A0A8H7SNK2_9FUNG</name>
<evidence type="ECO:0000256" key="4">
    <source>
        <dbReference type="SAM" id="Coils"/>
    </source>
</evidence>
<feature type="compositionally biased region" description="Basic residues" evidence="5">
    <location>
        <begin position="9"/>
        <end position="19"/>
    </location>
</feature>
<accession>A0A8H7SNK2</accession>
<keyword evidence="2" id="KW-0547">Nucleotide-binding</keyword>
<dbReference type="FunFam" id="3.40.50.300:FF:000618">
    <property type="entry name" value="ATP-binding cassette (ABC) transporter, putative"/>
    <property type="match status" value="1"/>
</dbReference>